<dbReference type="PIRSF" id="PIRSF002070">
    <property type="entry name" value="SSB"/>
    <property type="match status" value="1"/>
</dbReference>
<reference evidence="5 6" key="1">
    <citation type="submission" date="2019-03" db="EMBL/GenBank/DDBJ databases">
        <title>Genomic Encyclopedia of Type Strains, Phase IV (KMG-IV): sequencing the most valuable type-strain genomes for metagenomic binning, comparative biology and taxonomic classification.</title>
        <authorList>
            <person name="Goeker M."/>
        </authorList>
    </citation>
    <scope>NUCLEOTIDE SEQUENCE [LARGE SCALE GENOMIC DNA]</scope>
    <source>
        <strain evidence="5 6">DSM 24984</strain>
    </source>
</reference>
<proteinExistence type="inferred from homology"/>
<organism evidence="5 6">
    <name type="scientific">Seleniivibrio woodruffii</name>
    <dbReference type="NCBI Taxonomy" id="1078050"/>
    <lineage>
        <taxon>Bacteria</taxon>
        <taxon>Pseudomonadati</taxon>
        <taxon>Deferribacterota</taxon>
        <taxon>Deferribacteres</taxon>
        <taxon>Deferribacterales</taxon>
        <taxon>Geovibrionaceae</taxon>
        <taxon>Seleniivibrio</taxon>
    </lineage>
</organism>
<comment type="subunit">
    <text evidence="2">Homotetramer.</text>
</comment>
<dbReference type="PROSITE" id="PS50935">
    <property type="entry name" value="SSB"/>
    <property type="match status" value="1"/>
</dbReference>
<dbReference type="GO" id="GO:0009295">
    <property type="term" value="C:nucleoid"/>
    <property type="evidence" value="ECO:0007669"/>
    <property type="project" value="TreeGrafter"/>
</dbReference>
<evidence type="ECO:0000256" key="2">
    <source>
        <dbReference type="HAMAP-Rule" id="MF_00984"/>
    </source>
</evidence>
<dbReference type="Pfam" id="PF00436">
    <property type="entry name" value="SSB"/>
    <property type="match status" value="1"/>
</dbReference>
<dbReference type="InterPro" id="IPR000424">
    <property type="entry name" value="Primosome_PriB/ssb"/>
</dbReference>
<dbReference type="Gene3D" id="2.40.50.140">
    <property type="entry name" value="Nucleic acid-binding proteins"/>
    <property type="match status" value="1"/>
</dbReference>
<evidence type="ECO:0000256" key="3">
    <source>
        <dbReference type="PIRNR" id="PIRNR002070"/>
    </source>
</evidence>
<protein>
    <recommendedName>
        <fullName evidence="2 3">Single-stranded DNA-binding protein</fullName>
        <shortName evidence="2">SSB</shortName>
    </recommendedName>
</protein>
<keyword evidence="6" id="KW-1185">Reference proteome</keyword>
<dbReference type="SUPFAM" id="SSF50249">
    <property type="entry name" value="Nucleic acid-binding proteins"/>
    <property type="match status" value="1"/>
</dbReference>
<dbReference type="GO" id="GO:0003697">
    <property type="term" value="F:single-stranded DNA binding"/>
    <property type="evidence" value="ECO:0007669"/>
    <property type="project" value="UniProtKB-UniRule"/>
</dbReference>
<dbReference type="PANTHER" id="PTHR10302:SF27">
    <property type="entry name" value="SINGLE-STRANDED DNA-BINDING PROTEIN"/>
    <property type="match status" value="1"/>
</dbReference>
<dbReference type="EMBL" id="SMGG01000007">
    <property type="protein sequence ID" value="TCK58418.1"/>
    <property type="molecule type" value="Genomic_DNA"/>
</dbReference>
<evidence type="ECO:0000313" key="6">
    <source>
        <dbReference type="Proteomes" id="UP000294614"/>
    </source>
</evidence>
<sequence>MNIVILKGNITKEPEIRTLPNGTLVAEASVAVTKKYRDKNGELKEETSFFDIRTFGYRAEFVKNFVSKGSPVLIEGKLKQDKWESEGKNRYRVLVVANSIQLLAWKKQSDDMPPHTPEEDSDDIPF</sequence>
<dbReference type="NCBIfam" id="TIGR00621">
    <property type="entry name" value="ssb"/>
    <property type="match status" value="1"/>
</dbReference>
<accession>A0A4R1K2Y7</accession>
<dbReference type="OrthoDB" id="9809878at2"/>
<comment type="caution">
    <text evidence="2">Lacks conserved residue(s) required for the propagation of feature annotation.</text>
</comment>
<feature type="compositionally biased region" description="Basic and acidic residues" evidence="4">
    <location>
        <begin position="107"/>
        <end position="118"/>
    </location>
</feature>
<dbReference type="Proteomes" id="UP000294614">
    <property type="component" value="Unassembled WGS sequence"/>
</dbReference>
<dbReference type="RefSeq" id="WP_132874587.1">
    <property type="nucleotide sequence ID" value="NZ_SMGG01000007.1"/>
</dbReference>
<dbReference type="AlphaFoldDB" id="A0A4R1K2Y7"/>
<evidence type="ECO:0000313" key="5">
    <source>
        <dbReference type="EMBL" id="TCK58418.1"/>
    </source>
</evidence>
<dbReference type="GO" id="GO:0006260">
    <property type="term" value="P:DNA replication"/>
    <property type="evidence" value="ECO:0007669"/>
    <property type="project" value="InterPro"/>
</dbReference>
<evidence type="ECO:0000256" key="4">
    <source>
        <dbReference type="SAM" id="MobiDB-lite"/>
    </source>
</evidence>
<dbReference type="InterPro" id="IPR012340">
    <property type="entry name" value="NA-bd_OB-fold"/>
</dbReference>
<dbReference type="InterPro" id="IPR011344">
    <property type="entry name" value="ssDNA-bd"/>
</dbReference>
<gene>
    <name evidence="5" type="ORF">C8D98_2620</name>
</gene>
<comment type="caution">
    <text evidence="5">The sequence shown here is derived from an EMBL/GenBank/DDBJ whole genome shotgun (WGS) entry which is preliminary data.</text>
</comment>
<dbReference type="CDD" id="cd04496">
    <property type="entry name" value="SSB_OBF"/>
    <property type="match status" value="1"/>
</dbReference>
<name>A0A4R1K2Y7_9BACT</name>
<dbReference type="HAMAP" id="MF_00984">
    <property type="entry name" value="SSB"/>
    <property type="match status" value="1"/>
</dbReference>
<keyword evidence="1 2" id="KW-0238">DNA-binding</keyword>
<feature type="region of interest" description="Disordered" evidence="4">
    <location>
        <begin position="107"/>
        <end position="126"/>
    </location>
</feature>
<evidence type="ECO:0000256" key="1">
    <source>
        <dbReference type="ARBA" id="ARBA00023125"/>
    </source>
</evidence>
<dbReference type="PANTHER" id="PTHR10302">
    <property type="entry name" value="SINGLE-STRANDED DNA-BINDING PROTEIN"/>
    <property type="match status" value="1"/>
</dbReference>